<sequence length="47" mass="5230">MSKPKIRINVSGLPKINLFPVLDLSLVSKNLYAVNEPKMVVIPIIVK</sequence>
<name>A0ABP9C316_9FLAO</name>
<organism evidence="1 2">
    <name type="scientific">Litoribaculum gwangyangense</name>
    <dbReference type="NCBI Taxonomy" id="1130722"/>
    <lineage>
        <taxon>Bacteria</taxon>
        <taxon>Pseudomonadati</taxon>
        <taxon>Bacteroidota</taxon>
        <taxon>Flavobacteriia</taxon>
        <taxon>Flavobacteriales</taxon>
        <taxon>Flavobacteriaceae</taxon>
        <taxon>Litoribaculum</taxon>
    </lineage>
</organism>
<evidence type="ECO:0000313" key="2">
    <source>
        <dbReference type="Proteomes" id="UP001501433"/>
    </source>
</evidence>
<dbReference type="EMBL" id="BAABJW010000001">
    <property type="protein sequence ID" value="GAA4802275.1"/>
    <property type="molecule type" value="Genomic_DNA"/>
</dbReference>
<dbReference type="Proteomes" id="UP001501433">
    <property type="component" value="Unassembled WGS sequence"/>
</dbReference>
<protein>
    <submittedName>
        <fullName evidence="1">Uncharacterized protein</fullName>
    </submittedName>
</protein>
<accession>A0ABP9C316</accession>
<keyword evidence="2" id="KW-1185">Reference proteome</keyword>
<gene>
    <name evidence="1" type="ORF">GCM10023330_05460</name>
</gene>
<comment type="caution">
    <text evidence="1">The sequence shown here is derived from an EMBL/GenBank/DDBJ whole genome shotgun (WGS) entry which is preliminary data.</text>
</comment>
<evidence type="ECO:0000313" key="1">
    <source>
        <dbReference type="EMBL" id="GAA4802275.1"/>
    </source>
</evidence>
<proteinExistence type="predicted"/>
<reference evidence="2" key="1">
    <citation type="journal article" date="2019" name="Int. J. Syst. Evol. Microbiol.">
        <title>The Global Catalogue of Microorganisms (GCM) 10K type strain sequencing project: providing services to taxonomists for standard genome sequencing and annotation.</title>
        <authorList>
            <consortium name="The Broad Institute Genomics Platform"/>
            <consortium name="The Broad Institute Genome Sequencing Center for Infectious Disease"/>
            <person name="Wu L."/>
            <person name="Ma J."/>
        </authorList>
    </citation>
    <scope>NUCLEOTIDE SEQUENCE [LARGE SCALE GENOMIC DNA]</scope>
    <source>
        <strain evidence="2">JCM 18325</strain>
    </source>
</reference>